<protein>
    <submittedName>
        <fullName evidence="7">Putative membrane protein</fullName>
    </submittedName>
</protein>
<evidence type="ECO:0000313" key="8">
    <source>
        <dbReference type="Proteomes" id="UP000585437"/>
    </source>
</evidence>
<feature type="transmembrane region" description="Helical" evidence="6">
    <location>
        <begin position="179"/>
        <end position="201"/>
    </location>
</feature>
<comment type="subcellular location">
    <subcellularLocation>
        <location evidence="1">Cell membrane</location>
        <topology evidence="1">Multi-pass membrane protein</topology>
    </subcellularLocation>
</comment>
<keyword evidence="3 6" id="KW-0812">Transmembrane</keyword>
<dbReference type="Pfam" id="PF09678">
    <property type="entry name" value="Caa3_CtaG"/>
    <property type="match status" value="1"/>
</dbReference>
<keyword evidence="2" id="KW-1003">Cell membrane</keyword>
<keyword evidence="4 6" id="KW-1133">Transmembrane helix</keyword>
<evidence type="ECO:0000256" key="2">
    <source>
        <dbReference type="ARBA" id="ARBA00022475"/>
    </source>
</evidence>
<evidence type="ECO:0000256" key="3">
    <source>
        <dbReference type="ARBA" id="ARBA00022692"/>
    </source>
</evidence>
<feature type="transmembrane region" description="Helical" evidence="6">
    <location>
        <begin position="102"/>
        <end position="120"/>
    </location>
</feature>
<reference evidence="7 8" key="1">
    <citation type="submission" date="2020-08" db="EMBL/GenBank/DDBJ databases">
        <title>The Agave Microbiome: Exploring the role of microbial communities in plant adaptations to desert environments.</title>
        <authorList>
            <person name="Partida-Martinez L.P."/>
        </authorList>
    </citation>
    <scope>NUCLEOTIDE SEQUENCE [LARGE SCALE GENOMIC DNA]</scope>
    <source>
        <strain evidence="7 8">AS3.12</strain>
    </source>
</reference>
<organism evidence="7 8">
    <name type="scientific">Rhizobium soli</name>
    <dbReference type="NCBI Taxonomy" id="424798"/>
    <lineage>
        <taxon>Bacteria</taxon>
        <taxon>Pseudomonadati</taxon>
        <taxon>Pseudomonadota</taxon>
        <taxon>Alphaproteobacteria</taxon>
        <taxon>Hyphomicrobiales</taxon>
        <taxon>Rhizobiaceae</taxon>
        <taxon>Rhizobium/Agrobacterium group</taxon>
        <taxon>Rhizobium</taxon>
    </lineage>
</organism>
<gene>
    <name evidence="7" type="ORF">F4695_001988</name>
</gene>
<feature type="transmembrane region" description="Helical" evidence="6">
    <location>
        <begin position="63"/>
        <end position="82"/>
    </location>
</feature>
<comment type="caution">
    <text evidence="7">The sequence shown here is derived from an EMBL/GenBank/DDBJ whole genome shotgun (WGS) entry which is preliminary data.</text>
</comment>
<evidence type="ECO:0000313" key="7">
    <source>
        <dbReference type="EMBL" id="MBB6508639.1"/>
    </source>
</evidence>
<dbReference type="AlphaFoldDB" id="A0A7X0MRI8"/>
<dbReference type="EMBL" id="JACHBU010000003">
    <property type="protein sequence ID" value="MBB6508639.1"/>
    <property type="molecule type" value="Genomic_DNA"/>
</dbReference>
<feature type="transmembrane region" description="Helical" evidence="6">
    <location>
        <begin position="32"/>
        <end position="51"/>
    </location>
</feature>
<evidence type="ECO:0000256" key="5">
    <source>
        <dbReference type="ARBA" id="ARBA00023136"/>
    </source>
</evidence>
<sequence length="214" mass="22523">MKRLALISGALVLGLLWFGILPFSDRGSFSVHMVAHMGVVAIASPLIAFGMSGTRYDFTAGHLWLTPMLASVLELFAVWGWHIPAMRELSEGSVPFAALEQLVFLTAGLTLWLSCLGGATSGREARRLAGTFGLLFTSMHMTLLGALLSLSPRPLYGEGEVSCFGIPLTALADQQTGGVVMLLVGAIVYLAGGVALLAGMLRHDPAPELGGNGR</sequence>
<dbReference type="RefSeq" id="WP_184654544.1">
    <property type="nucleotide sequence ID" value="NZ_JACHBU010000003.1"/>
</dbReference>
<dbReference type="GO" id="GO:0005886">
    <property type="term" value="C:plasma membrane"/>
    <property type="evidence" value="ECO:0007669"/>
    <property type="project" value="UniProtKB-SubCell"/>
</dbReference>
<keyword evidence="8" id="KW-1185">Reference proteome</keyword>
<dbReference type="Proteomes" id="UP000585437">
    <property type="component" value="Unassembled WGS sequence"/>
</dbReference>
<keyword evidence="5 6" id="KW-0472">Membrane</keyword>
<feature type="transmembrane region" description="Helical" evidence="6">
    <location>
        <begin position="132"/>
        <end position="150"/>
    </location>
</feature>
<dbReference type="InterPro" id="IPR019108">
    <property type="entry name" value="Caa3_assmbl_CtaG-rel"/>
</dbReference>
<evidence type="ECO:0000256" key="1">
    <source>
        <dbReference type="ARBA" id="ARBA00004651"/>
    </source>
</evidence>
<evidence type="ECO:0000256" key="6">
    <source>
        <dbReference type="SAM" id="Phobius"/>
    </source>
</evidence>
<evidence type="ECO:0000256" key="4">
    <source>
        <dbReference type="ARBA" id="ARBA00022989"/>
    </source>
</evidence>
<proteinExistence type="predicted"/>
<name>A0A7X0MRI8_9HYPH</name>
<accession>A0A7X0MRI8</accession>